<evidence type="ECO:0000256" key="1">
    <source>
        <dbReference type="ARBA" id="ARBA00006774"/>
    </source>
</evidence>
<evidence type="ECO:0000256" key="3">
    <source>
        <dbReference type="ARBA" id="ARBA00022813"/>
    </source>
</evidence>
<keyword evidence="2" id="KW-0808">Transferase</keyword>
<comment type="similarity">
    <text evidence="1">Belongs to the ArgJ family.</text>
</comment>
<dbReference type="InterPro" id="IPR016117">
    <property type="entry name" value="ArgJ-like_dom_sf"/>
</dbReference>
<evidence type="ECO:0000256" key="4">
    <source>
        <dbReference type="ARBA" id="ARBA00023315"/>
    </source>
</evidence>
<sequence>KINVDLGLGKFSKTVLGNDLTYKYLQINADYRT</sequence>
<evidence type="ECO:0000256" key="2">
    <source>
        <dbReference type="ARBA" id="ARBA00022679"/>
    </source>
</evidence>
<dbReference type="InterPro" id="IPR042195">
    <property type="entry name" value="ArgJ_beta_C"/>
</dbReference>
<dbReference type="GO" id="GO:0004358">
    <property type="term" value="F:L-glutamate N-acetyltransferase activity, acting on acetyl-L-ornithine as donor"/>
    <property type="evidence" value="ECO:0007669"/>
    <property type="project" value="InterPro"/>
</dbReference>
<dbReference type="SUPFAM" id="SSF56266">
    <property type="entry name" value="DmpA/ArgJ-like"/>
    <property type="match status" value="1"/>
</dbReference>
<organism evidence="5">
    <name type="scientific">marine metagenome</name>
    <dbReference type="NCBI Taxonomy" id="408172"/>
    <lineage>
        <taxon>unclassified sequences</taxon>
        <taxon>metagenomes</taxon>
        <taxon>ecological metagenomes</taxon>
    </lineage>
</organism>
<gene>
    <name evidence="5" type="ORF">METZ01_LOCUS358231</name>
</gene>
<proteinExistence type="inferred from homology"/>
<dbReference type="Gene3D" id="3.10.20.340">
    <property type="entry name" value="ArgJ beta chain, C-terminal domain"/>
    <property type="match status" value="1"/>
</dbReference>
<name>A0A382S879_9ZZZZ</name>
<dbReference type="GO" id="GO:0006526">
    <property type="term" value="P:L-arginine biosynthetic process"/>
    <property type="evidence" value="ECO:0007669"/>
    <property type="project" value="InterPro"/>
</dbReference>
<keyword evidence="3" id="KW-0068">Autocatalytic cleavage</keyword>
<protein>
    <submittedName>
        <fullName evidence="5">Uncharacterized protein</fullName>
    </submittedName>
</protein>
<accession>A0A382S879</accession>
<feature type="non-terminal residue" evidence="5">
    <location>
        <position position="1"/>
    </location>
</feature>
<dbReference type="EMBL" id="UINC01126716">
    <property type="protein sequence ID" value="SVD05377.1"/>
    <property type="molecule type" value="Genomic_DNA"/>
</dbReference>
<dbReference type="InterPro" id="IPR002813">
    <property type="entry name" value="Arg_biosynth_ArgJ"/>
</dbReference>
<evidence type="ECO:0000313" key="5">
    <source>
        <dbReference type="EMBL" id="SVD05377.1"/>
    </source>
</evidence>
<keyword evidence="4" id="KW-0012">Acyltransferase</keyword>
<dbReference type="AlphaFoldDB" id="A0A382S879"/>
<reference evidence="5" key="1">
    <citation type="submission" date="2018-05" db="EMBL/GenBank/DDBJ databases">
        <authorList>
            <person name="Lanie J.A."/>
            <person name="Ng W.-L."/>
            <person name="Kazmierczak K.M."/>
            <person name="Andrzejewski T.M."/>
            <person name="Davidsen T.M."/>
            <person name="Wayne K.J."/>
            <person name="Tettelin H."/>
            <person name="Glass J.I."/>
            <person name="Rusch D."/>
            <person name="Podicherti R."/>
            <person name="Tsui H.-C.T."/>
            <person name="Winkler M.E."/>
        </authorList>
    </citation>
    <scope>NUCLEOTIDE SEQUENCE</scope>
</reference>
<dbReference type="Pfam" id="PF01960">
    <property type="entry name" value="ArgJ"/>
    <property type="match status" value="1"/>
</dbReference>